<sequence>MKSKAKTMDELPLILTVEDVQDILRIGRNTAYDLVRSGQLSSIRIGRQVRITKEALVRYLSAQ</sequence>
<feature type="domain" description="Helix-turn-helix" evidence="1">
    <location>
        <begin position="15"/>
        <end position="63"/>
    </location>
</feature>
<accession>A0A644YK27</accession>
<dbReference type="AlphaFoldDB" id="A0A644YK27"/>
<reference evidence="2" key="1">
    <citation type="submission" date="2019-08" db="EMBL/GenBank/DDBJ databases">
        <authorList>
            <person name="Kucharzyk K."/>
            <person name="Murdoch R.W."/>
            <person name="Higgins S."/>
            <person name="Loffler F."/>
        </authorList>
    </citation>
    <scope>NUCLEOTIDE SEQUENCE</scope>
</reference>
<evidence type="ECO:0000259" key="1">
    <source>
        <dbReference type="Pfam" id="PF12728"/>
    </source>
</evidence>
<dbReference type="Pfam" id="PF12728">
    <property type="entry name" value="HTH_17"/>
    <property type="match status" value="1"/>
</dbReference>
<evidence type="ECO:0000313" key="2">
    <source>
        <dbReference type="EMBL" id="MPM28730.1"/>
    </source>
</evidence>
<dbReference type="EMBL" id="VSSQ01005332">
    <property type="protein sequence ID" value="MPM28730.1"/>
    <property type="molecule type" value="Genomic_DNA"/>
</dbReference>
<gene>
    <name evidence="2" type="ORF">SDC9_75258</name>
</gene>
<organism evidence="2">
    <name type="scientific">bioreactor metagenome</name>
    <dbReference type="NCBI Taxonomy" id="1076179"/>
    <lineage>
        <taxon>unclassified sequences</taxon>
        <taxon>metagenomes</taxon>
        <taxon>ecological metagenomes</taxon>
    </lineage>
</organism>
<dbReference type="GO" id="GO:0003677">
    <property type="term" value="F:DNA binding"/>
    <property type="evidence" value="ECO:0007669"/>
    <property type="project" value="InterPro"/>
</dbReference>
<comment type="caution">
    <text evidence="2">The sequence shown here is derived from an EMBL/GenBank/DDBJ whole genome shotgun (WGS) entry which is preliminary data.</text>
</comment>
<dbReference type="NCBIfam" id="TIGR01764">
    <property type="entry name" value="excise"/>
    <property type="match status" value="1"/>
</dbReference>
<name>A0A644YK27_9ZZZZ</name>
<dbReference type="InterPro" id="IPR041657">
    <property type="entry name" value="HTH_17"/>
</dbReference>
<proteinExistence type="predicted"/>
<protein>
    <recommendedName>
        <fullName evidence="1">Helix-turn-helix domain-containing protein</fullName>
    </recommendedName>
</protein>
<dbReference type="InterPro" id="IPR010093">
    <property type="entry name" value="SinI_DNA-bd"/>
</dbReference>